<name>A0A2U1M4S4_ARTAN</name>
<protein>
    <submittedName>
        <fullName evidence="1">WD40 repeat-containing protein</fullName>
    </submittedName>
</protein>
<dbReference type="AlphaFoldDB" id="A0A2U1M4S4"/>
<keyword evidence="2" id="KW-1185">Reference proteome</keyword>
<dbReference type="EMBL" id="PKPP01006519">
    <property type="protein sequence ID" value="PWA56256.1"/>
    <property type="molecule type" value="Genomic_DNA"/>
</dbReference>
<comment type="caution">
    <text evidence="1">The sequence shown here is derived from an EMBL/GenBank/DDBJ whole genome shotgun (WGS) entry which is preliminary data.</text>
</comment>
<evidence type="ECO:0000313" key="1">
    <source>
        <dbReference type="EMBL" id="PWA56256.1"/>
    </source>
</evidence>
<dbReference type="STRING" id="35608.A0A2U1M4S4"/>
<dbReference type="Proteomes" id="UP000245207">
    <property type="component" value="Unassembled WGS sequence"/>
</dbReference>
<reference evidence="1 2" key="1">
    <citation type="journal article" date="2018" name="Mol. Plant">
        <title>The genome of Artemisia annua provides insight into the evolution of Asteraceae family and artemisinin biosynthesis.</title>
        <authorList>
            <person name="Shen Q."/>
            <person name="Zhang L."/>
            <person name="Liao Z."/>
            <person name="Wang S."/>
            <person name="Yan T."/>
            <person name="Shi P."/>
            <person name="Liu M."/>
            <person name="Fu X."/>
            <person name="Pan Q."/>
            <person name="Wang Y."/>
            <person name="Lv Z."/>
            <person name="Lu X."/>
            <person name="Zhang F."/>
            <person name="Jiang W."/>
            <person name="Ma Y."/>
            <person name="Chen M."/>
            <person name="Hao X."/>
            <person name="Li L."/>
            <person name="Tang Y."/>
            <person name="Lv G."/>
            <person name="Zhou Y."/>
            <person name="Sun X."/>
            <person name="Brodelius P.E."/>
            <person name="Rose J.K.C."/>
            <person name="Tang K."/>
        </authorList>
    </citation>
    <scope>NUCLEOTIDE SEQUENCE [LARGE SCALE GENOMIC DNA]</scope>
    <source>
        <strain evidence="2">cv. Huhao1</strain>
        <tissue evidence="1">Leaf</tissue>
    </source>
</reference>
<proteinExistence type="predicted"/>
<organism evidence="1 2">
    <name type="scientific">Artemisia annua</name>
    <name type="common">Sweet wormwood</name>
    <dbReference type="NCBI Taxonomy" id="35608"/>
    <lineage>
        <taxon>Eukaryota</taxon>
        <taxon>Viridiplantae</taxon>
        <taxon>Streptophyta</taxon>
        <taxon>Embryophyta</taxon>
        <taxon>Tracheophyta</taxon>
        <taxon>Spermatophyta</taxon>
        <taxon>Magnoliopsida</taxon>
        <taxon>eudicotyledons</taxon>
        <taxon>Gunneridae</taxon>
        <taxon>Pentapetalae</taxon>
        <taxon>asterids</taxon>
        <taxon>campanulids</taxon>
        <taxon>Asterales</taxon>
        <taxon>Asteraceae</taxon>
        <taxon>Asteroideae</taxon>
        <taxon>Anthemideae</taxon>
        <taxon>Artemisiinae</taxon>
        <taxon>Artemisia</taxon>
    </lineage>
</organism>
<gene>
    <name evidence="1" type="ORF">CTI12_AA420490</name>
</gene>
<accession>A0A2U1M4S4</accession>
<sequence>MDDNVVVPFDFGSPESCVEGIKNVREELAISRVAGSDVNIRYQEGGRRLDLITKRNDLYCDRFRVDGGRIWSVNPGRIEDGYLNLGERKEGLSMADWTSKLGKGLASLIVMTLEPVRSFWIDFDYGWLLTDHRYVTREVSGPEGGVMLGWGQASTCSRLAMERSGVIWRSSPLEDEDLVALGNDPIYARDCVALLLIYYWRMCSRKKQWGVEHRSSFNPKSERARNTRRELLLWVEAESVQCLTTKYCQSVPSPRSTIAAAFSADTSNKAENKK</sequence>
<dbReference type="OrthoDB" id="6363363at2759"/>
<evidence type="ECO:0000313" key="2">
    <source>
        <dbReference type="Proteomes" id="UP000245207"/>
    </source>
</evidence>